<dbReference type="PANTHER" id="PTHR11207:SF0">
    <property type="entry name" value="RIBONUCLEASE 3"/>
    <property type="match status" value="1"/>
</dbReference>
<keyword evidence="6 9" id="KW-0255">Endonuclease</keyword>
<keyword evidence="9" id="KW-0699">rRNA-binding</keyword>
<reference evidence="13" key="1">
    <citation type="submission" date="2017-09" db="EMBL/GenBank/DDBJ databases">
        <authorList>
            <person name="Varghese N."/>
            <person name="Submissions S."/>
        </authorList>
    </citation>
    <scope>NUCLEOTIDE SEQUENCE [LARGE SCALE GENOMIC DNA]</scope>
    <source>
        <strain evidence="13">DSM 15103</strain>
    </source>
</reference>
<dbReference type="GO" id="GO:0004525">
    <property type="term" value="F:ribonuclease III activity"/>
    <property type="evidence" value="ECO:0007669"/>
    <property type="project" value="UniProtKB-UniRule"/>
</dbReference>
<keyword evidence="9" id="KW-0819">tRNA processing</keyword>
<evidence type="ECO:0000256" key="4">
    <source>
        <dbReference type="ARBA" id="ARBA00022664"/>
    </source>
</evidence>
<feature type="domain" description="RNase III" evidence="11">
    <location>
        <begin position="13"/>
        <end position="141"/>
    </location>
</feature>
<evidence type="ECO:0000259" key="11">
    <source>
        <dbReference type="PROSITE" id="PS50142"/>
    </source>
</evidence>
<comment type="subcellular location">
    <subcellularLocation>
        <location evidence="9">Cytoplasm</location>
    </subcellularLocation>
</comment>
<proteinExistence type="inferred from homology"/>
<sequence>MSIDIEKEFLDRINSLEERLGYVFKDKTLPLTALTHRSFAVEYHRKLTDYEVLEFLGDAVLSLIVSEILIKTFPQAREGELSQIRSAVISEAYLSKLAKVINLGELVLLSKGEIAQKGMERESLLCDVFESVFGAIYVDSDYKIDPPRQIFNRYFKNQLIEDIKKGDIPRDYKSLLQILTQKIFGKPPRYRVISAVGPEHEKTFTVECVIEGIRTKGAGKSKKEAESKAAKKAYIKLSEKEKES</sequence>
<dbReference type="CDD" id="cd00593">
    <property type="entry name" value="RIBOc"/>
    <property type="match status" value="1"/>
</dbReference>
<feature type="active site" evidence="9">
    <location>
        <position position="58"/>
    </location>
</feature>
<evidence type="ECO:0000313" key="12">
    <source>
        <dbReference type="EMBL" id="SNZ07050.1"/>
    </source>
</evidence>
<accession>A0A285NC76</accession>
<comment type="subunit">
    <text evidence="9">Homodimer.</text>
</comment>
<dbReference type="OrthoDB" id="9805026at2"/>
<evidence type="ECO:0000256" key="6">
    <source>
        <dbReference type="ARBA" id="ARBA00022759"/>
    </source>
</evidence>
<keyword evidence="5 9" id="KW-0540">Nuclease</keyword>
<dbReference type="RefSeq" id="WP_097000064.1">
    <property type="nucleotide sequence ID" value="NZ_OBEI01000002.1"/>
</dbReference>
<keyword evidence="3 9" id="KW-0698">rRNA processing</keyword>
<dbReference type="InterPro" id="IPR036389">
    <property type="entry name" value="RNase_III_sf"/>
</dbReference>
<keyword evidence="7 9" id="KW-0378">Hydrolase</keyword>
<feature type="domain" description="DRBM" evidence="10">
    <location>
        <begin position="171"/>
        <end position="239"/>
    </location>
</feature>
<comment type="similarity">
    <text evidence="2">Belongs to the ribonuclease III family.</text>
</comment>
<evidence type="ECO:0000256" key="7">
    <source>
        <dbReference type="ARBA" id="ARBA00022801"/>
    </source>
</evidence>
<feature type="active site" evidence="9">
    <location>
        <position position="130"/>
    </location>
</feature>
<dbReference type="PROSITE" id="PS50142">
    <property type="entry name" value="RNASE_3_2"/>
    <property type="match status" value="1"/>
</dbReference>
<keyword evidence="13" id="KW-1185">Reference proteome</keyword>
<dbReference type="Gene3D" id="1.10.1520.10">
    <property type="entry name" value="Ribonuclease III domain"/>
    <property type="match status" value="1"/>
</dbReference>
<evidence type="ECO:0000256" key="8">
    <source>
        <dbReference type="ARBA" id="ARBA00022884"/>
    </source>
</evidence>
<dbReference type="FunFam" id="1.10.1520.10:FF:000001">
    <property type="entry name" value="Ribonuclease 3"/>
    <property type="match status" value="1"/>
</dbReference>
<comment type="function">
    <text evidence="9">Digests double-stranded RNA. Involved in the processing of primary rRNA transcript to yield the immediate precursors to the large and small rRNAs (23S and 16S). Processes some mRNAs, and tRNAs when they are encoded in the rRNA operon. Processes pre-crRNA and tracrRNA of type II CRISPR loci if present in the organism.</text>
</comment>
<gene>
    <name evidence="9" type="primary">rnc</name>
    <name evidence="12" type="ORF">SAMN06265182_0895</name>
</gene>
<dbReference type="GO" id="GO:0005737">
    <property type="term" value="C:cytoplasm"/>
    <property type="evidence" value="ECO:0007669"/>
    <property type="project" value="UniProtKB-SubCell"/>
</dbReference>
<dbReference type="SMART" id="SM00358">
    <property type="entry name" value="DSRM"/>
    <property type="match status" value="1"/>
</dbReference>
<dbReference type="HAMAP" id="MF_00104">
    <property type="entry name" value="RNase_III"/>
    <property type="match status" value="1"/>
</dbReference>
<dbReference type="CDD" id="cd10845">
    <property type="entry name" value="DSRM_RNAse_III_family"/>
    <property type="match status" value="1"/>
</dbReference>
<evidence type="ECO:0000256" key="9">
    <source>
        <dbReference type="HAMAP-Rule" id="MF_00104"/>
    </source>
</evidence>
<feature type="binding site" evidence="9">
    <location>
        <position position="127"/>
    </location>
    <ligand>
        <name>Mg(2+)</name>
        <dbReference type="ChEBI" id="CHEBI:18420"/>
    </ligand>
</feature>
<dbReference type="EMBL" id="OBEI01000002">
    <property type="protein sequence ID" value="SNZ07050.1"/>
    <property type="molecule type" value="Genomic_DNA"/>
</dbReference>
<dbReference type="Pfam" id="PF00035">
    <property type="entry name" value="dsrm"/>
    <property type="match status" value="1"/>
</dbReference>
<name>A0A285NC76_9AQUI</name>
<evidence type="ECO:0000256" key="2">
    <source>
        <dbReference type="ARBA" id="ARBA00010183"/>
    </source>
</evidence>
<keyword evidence="4 9" id="KW-0507">mRNA processing</keyword>
<dbReference type="InterPro" id="IPR014720">
    <property type="entry name" value="dsRBD_dom"/>
</dbReference>
<dbReference type="SMART" id="SM00535">
    <property type="entry name" value="RIBOc"/>
    <property type="match status" value="1"/>
</dbReference>
<dbReference type="PROSITE" id="PS50137">
    <property type="entry name" value="DS_RBD"/>
    <property type="match status" value="1"/>
</dbReference>
<evidence type="ECO:0000313" key="13">
    <source>
        <dbReference type="Proteomes" id="UP000219036"/>
    </source>
</evidence>
<evidence type="ECO:0000256" key="5">
    <source>
        <dbReference type="ARBA" id="ARBA00022722"/>
    </source>
</evidence>
<dbReference type="AlphaFoldDB" id="A0A285NC76"/>
<dbReference type="Gene3D" id="3.30.160.20">
    <property type="match status" value="1"/>
</dbReference>
<keyword evidence="9" id="KW-0479">Metal-binding</keyword>
<keyword evidence="9" id="KW-0460">Magnesium</keyword>
<evidence type="ECO:0000256" key="1">
    <source>
        <dbReference type="ARBA" id="ARBA00000109"/>
    </source>
</evidence>
<dbReference type="Proteomes" id="UP000219036">
    <property type="component" value="Unassembled WGS sequence"/>
</dbReference>
<dbReference type="SUPFAM" id="SSF69065">
    <property type="entry name" value="RNase III domain-like"/>
    <property type="match status" value="1"/>
</dbReference>
<dbReference type="EC" id="3.1.26.3" evidence="9"/>
<dbReference type="GO" id="GO:0046872">
    <property type="term" value="F:metal ion binding"/>
    <property type="evidence" value="ECO:0007669"/>
    <property type="project" value="UniProtKB-KW"/>
</dbReference>
<keyword evidence="9" id="KW-0963">Cytoplasm</keyword>
<dbReference type="Pfam" id="PF14622">
    <property type="entry name" value="Ribonucleas_3_3"/>
    <property type="match status" value="1"/>
</dbReference>
<dbReference type="PANTHER" id="PTHR11207">
    <property type="entry name" value="RIBONUCLEASE III"/>
    <property type="match status" value="1"/>
</dbReference>
<evidence type="ECO:0000259" key="10">
    <source>
        <dbReference type="PROSITE" id="PS50137"/>
    </source>
</evidence>
<feature type="binding site" evidence="9">
    <location>
        <position position="130"/>
    </location>
    <ligand>
        <name>Mg(2+)</name>
        <dbReference type="ChEBI" id="CHEBI:18420"/>
    </ligand>
</feature>
<dbReference type="NCBIfam" id="TIGR02191">
    <property type="entry name" value="RNaseIII"/>
    <property type="match status" value="1"/>
</dbReference>
<dbReference type="GO" id="GO:0008033">
    <property type="term" value="P:tRNA processing"/>
    <property type="evidence" value="ECO:0007669"/>
    <property type="project" value="UniProtKB-KW"/>
</dbReference>
<comment type="cofactor">
    <cofactor evidence="9">
        <name>Mg(2+)</name>
        <dbReference type="ChEBI" id="CHEBI:18420"/>
    </cofactor>
</comment>
<dbReference type="GO" id="GO:0003725">
    <property type="term" value="F:double-stranded RNA binding"/>
    <property type="evidence" value="ECO:0007669"/>
    <property type="project" value="TreeGrafter"/>
</dbReference>
<evidence type="ECO:0000256" key="3">
    <source>
        <dbReference type="ARBA" id="ARBA00022552"/>
    </source>
</evidence>
<dbReference type="InterPro" id="IPR000999">
    <property type="entry name" value="RNase_III_dom"/>
</dbReference>
<comment type="catalytic activity">
    <reaction evidence="1 9">
        <text>Endonucleolytic cleavage to 5'-phosphomonoester.</text>
        <dbReference type="EC" id="3.1.26.3"/>
    </reaction>
</comment>
<feature type="binding site" evidence="9">
    <location>
        <position position="54"/>
    </location>
    <ligand>
        <name>Mg(2+)</name>
        <dbReference type="ChEBI" id="CHEBI:18420"/>
    </ligand>
</feature>
<dbReference type="GO" id="GO:0019843">
    <property type="term" value="F:rRNA binding"/>
    <property type="evidence" value="ECO:0007669"/>
    <property type="project" value="UniProtKB-KW"/>
</dbReference>
<dbReference type="GO" id="GO:0006364">
    <property type="term" value="P:rRNA processing"/>
    <property type="evidence" value="ECO:0007669"/>
    <property type="project" value="UniProtKB-UniRule"/>
</dbReference>
<keyword evidence="8 9" id="KW-0694">RNA-binding</keyword>
<dbReference type="InterPro" id="IPR011907">
    <property type="entry name" value="RNase_III"/>
</dbReference>
<organism evidence="12 13">
    <name type="scientific">Persephonella hydrogeniphila</name>
    <dbReference type="NCBI Taxonomy" id="198703"/>
    <lineage>
        <taxon>Bacteria</taxon>
        <taxon>Pseudomonadati</taxon>
        <taxon>Aquificota</taxon>
        <taxon>Aquificia</taxon>
        <taxon>Aquificales</taxon>
        <taxon>Hydrogenothermaceae</taxon>
        <taxon>Persephonella</taxon>
    </lineage>
</organism>
<protein>
    <recommendedName>
        <fullName evidence="9">Ribonuclease 3</fullName>
        <ecNumber evidence="9">3.1.26.3</ecNumber>
    </recommendedName>
    <alternativeName>
        <fullName evidence="9">Ribonuclease III</fullName>
        <shortName evidence="9">RNase III</shortName>
    </alternativeName>
</protein>
<dbReference type="GO" id="GO:0010468">
    <property type="term" value="P:regulation of gene expression"/>
    <property type="evidence" value="ECO:0007669"/>
    <property type="project" value="TreeGrafter"/>
</dbReference>
<dbReference type="GO" id="GO:0006397">
    <property type="term" value="P:mRNA processing"/>
    <property type="evidence" value="ECO:0007669"/>
    <property type="project" value="UniProtKB-UniRule"/>
</dbReference>
<dbReference type="SUPFAM" id="SSF54768">
    <property type="entry name" value="dsRNA-binding domain-like"/>
    <property type="match status" value="1"/>
</dbReference>